<reference evidence="6 7" key="1">
    <citation type="submission" date="2019-11" db="EMBL/GenBank/DDBJ databases">
        <authorList>
            <person name="Zhang J."/>
            <person name="Sun C."/>
        </authorList>
    </citation>
    <scope>NUCLEOTIDE SEQUENCE [LARGE SCALE GENOMIC DNA]</scope>
    <source>
        <strain evidence="7">sp2</strain>
    </source>
</reference>
<dbReference type="SUPFAM" id="SSF47240">
    <property type="entry name" value="Ferritin-like"/>
    <property type="match status" value="1"/>
</dbReference>
<evidence type="ECO:0000256" key="2">
    <source>
        <dbReference type="ARBA" id="ARBA00022434"/>
    </source>
</evidence>
<keyword evidence="7" id="KW-1185">Reference proteome</keyword>
<accession>A0A6I6D1H6</accession>
<keyword evidence="3" id="KW-0408">Iron</keyword>
<evidence type="ECO:0000313" key="6">
    <source>
        <dbReference type="EMBL" id="QGT78105.1"/>
    </source>
</evidence>
<evidence type="ECO:0000256" key="4">
    <source>
        <dbReference type="ARBA" id="ARBA00036243"/>
    </source>
</evidence>
<organism evidence="6 7">
    <name type="scientific">Guyparkeria halophila</name>
    <dbReference type="NCBI Taxonomy" id="47960"/>
    <lineage>
        <taxon>Bacteria</taxon>
        <taxon>Pseudomonadati</taxon>
        <taxon>Pseudomonadota</taxon>
        <taxon>Gammaproteobacteria</taxon>
        <taxon>Chromatiales</taxon>
        <taxon>Thioalkalibacteraceae</taxon>
        <taxon>Guyparkeria</taxon>
    </lineage>
</organism>
<protein>
    <submittedName>
        <fullName evidence="6">Bacterioferritin</fullName>
    </submittedName>
</protein>
<dbReference type="InterPro" id="IPR009078">
    <property type="entry name" value="Ferritin-like_SF"/>
</dbReference>
<dbReference type="Pfam" id="PF00210">
    <property type="entry name" value="Ferritin"/>
    <property type="match status" value="1"/>
</dbReference>
<dbReference type="PRINTS" id="PR00601">
    <property type="entry name" value="BACFERRITIN"/>
</dbReference>
<feature type="domain" description="Ferritin-like diiron" evidence="5">
    <location>
        <begin position="3"/>
        <end position="138"/>
    </location>
</feature>
<keyword evidence="2" id="KW-0409">Iron storage</keyword>
<dbReference type="PROSITE" id="PS50905">
    <property type="entry name" value="FERRITIN_LIKE"/>
    <property type="match status" value="1"/>
</dbReference>
<dbReference type="AlphaFoldDB" id="A0A6I6D1H6"/>
<dbReference type="EMBL" id="CP046415">
    <property type="protein sequence ID" value="QGT78105.1"/>
    <property type="molecule type" value="Genomic_DNA"/>
</dbReference>
<dbReference type="InterPro" id="IPR012347">
    <property type="entry name" value="Ferritin-like"/>
</dbReference>
<dbReference type="GO" id="GO:0006879">
    <property type="term" value="P:intracellular iron ion homeostasis"/>
    <property type="evidence" value="ECO:0007669"/>
    <property type="project" value="UniProtKB-KW"/>
</dbReference>
<dbReference type="Gene3D" id="1.20.1260.10">
    <property type="match status" value="1"/>
</dbReference>
<dbReference type="KEGG" id="ghl:GM160_03900"/>
<name>A0A6I6D1H6_9GAMM</name>
<dbReference type="GO" id="GO:0006826">
    <property type="term" value="P:iron ion transport"/>
    <property type="evidence" value="ECO:0007669"/>
    <property type="project" value="InterPro"/>
</dbReference>
<comment type="similarity">
    <text evidence="1">Belongs to the bacterioferritin family.</text>
</comment>
<evidence type="ECO:0000259" key="5">
    <source>
        <dbReference type="PROSITE" id="PS50905"/>
    </source>
</evidence>
<gene>
    <name evidence="6" type="ORF">GM160_03900</name>
</gene>
<dbReference type="Proteomes" id="UP000427716">
    <property type="component" value="Chromosome"/>
</dbReference>
<dbReference type="GO" id="GO:0008199">
    <property type="term" value="F:ferric iron binding"/>
    <property type="evidence" value="ECO:0007669"/>
    <property type="project" value="InterPro"/>
</dbReference>
<dbReference type="InterPro" id="IPR002024">
    <property type="entry name" value="Bacterioferritin"/>
</dbReference>
<dbReference type="RefSeq" id="WP_136865890.1">
    <property type="nucleotide sequence ID" value="NZ_CP046415.1"/>
</dbReference>
<dbReference type="InterPro" id="IPR008331">
    <property type="entry name" value="Ferritin_DPS_dom"/>
</dbReference>
<evidence type="ECO:0000313" key="7">
    <source>
        <dbReference type="Proteomes" id="UP000427716"/>
    </source>
</evidence>
<sequence>MSMRNNSRVIGLLGRALELEMEAAQQHATRATLASLWGQQSLAEQLTRLSDEEMGHADLVTRQMLLLGFAPPALSLAPVRPGRDPEELLALARTKEWETVRFYEDAANWFRRFQPDETGALFAHLFNEELGHVRQIGG</sequence>
<comment type="catalytic activity">
    <reaction evidence="4">
        <text>Fe(2+)(in) = Fe(2+)(out)</text>
        <dbReference type="Rhea" id="RHEA:28486"/>
        <dbReference type="ChEBI" id="CHEBI:29033"/>
    </reaction>
</comment>
<proteinExistence type="inferred from homology"/>
<evidence type="ECO:0000256" key="1">
    <source>
        <dbReference type="ARBA" id="ARBA00008093"/>
    </source>
</evidence>
<evidence type="ECO:0000256" key="3">
    <source>
        <dbReference type="ARBA" id="ARBA00023004"/>
    </source>
</evidence>
<dbReference type="InterPro" id="IPR009040">
    <property type="entry name" value="Ferritin-like_diiron"/>
</dbReference>